<dbReference type="Proteomes" id="UP000236161">
    <property type="component" value="Unassembled WGS sequence"/>
</dbReference>
<gene>
    <name evidence="1" type="ORF">AXF42_Ash020340</name>
</gene>
<reference evidence="1 2" key="1">
    <citation type="journal article" date="2017" name="Nature">
        <title>The Apostasia genome and the evolution of orchids.</title>
        <authorList>
            <person name="Zhang G.Q."/>
            <person name="Liu K.W."/>
            <person name="Li Z."/>
            <person name="Lohaus R."/>
            <person name="Hsiao Y.Y."/>
            <person name="Niu S.C."/>
            <person name="Wang J.Y."/>
            <person name="Lin Y.C."/>
            <person name="Xu Q."/>
            <person name="Chen L.J."/>
            <person name="Yoshida K."/>
            <person name="Fujiwara S."/>
            <person name="Wang Z.W."/>
            <person name="Zhang Y.Q."/>
            <person name="Mitsuda N."/>
            <person name="Wang M."/>
            <person name="Liu G.H."/>
            <person name="Pecoraro L."/>
            <person name="Huang H.X."/>
            <person name="Xiao X.J."/>
            <person name="Lin M."/>
            <person name="Wu X.Y."/>
            <person name="Wu W.L."/>
            <person name="Chen Y.Y."/>
            <person name="Chang S.B."/>
            <person name="Sakamoto S."/>
            <person name="Ohme-Takagi M."/>
            <person name="Yagi M."/>
            <person name="Zeng S.J."/>
            <person name="Shen C.Y."/>
            <person name="Yeh C.M."/>
            <person name="Luo Y.B."/>
            <person name="Tsai W.C."/>
            <person name="Van de Peer Y."/>
            <person name="Liu Z.J."/>
        </authorList>
    </citation>
    <scope>NUCLEOTIDE SEQUENCE [LARGE SCALE GENOMIC DNA]</scope>
    <source>
        <strain evidence="2">cv. Shenzhen</strain>
        <tissue evidence="1">Stem</tissue>
    </source>
</reference>
<name>A0A2I0B0Q7_9ASPA</name>
<dbReference type="AlphaFoldDB" id="A0A2I0B0Q7"/>
<evidence type="ECO:0000313" key="2">
    <source>
        <dbReference type="Proteomes" id="UP000236161"/>
    </source>
</evidence>
<protein>
    <submittedName>
        <fullName evidence="1">Uncharacterized protein</fullName>
    </submittedName>
</protein>
<proteinExistence type="predicted"/>
<dbReference type="EMBL" id="KZ451931">
    <property type="protein sequence ID" value="PKA61364.1"/>
    <property type="molecule type" value="Genomic_DNA"/>
</dbReference>
<keyword evidence="2" id="KW-1185">Reference proteome</keyword>
<organism evidence="1 2">
    <name type="scientific">Apostasia shenzhenica</name>
    <dbReference type="NCBI Taxonomy" id="1088818"/>
    <lineage>
        <taxon>Eukaryota</taxon>
        <taxon>Viridiplantae</taxon>
        <taxon>Streptophyta</taxon>
        <taxon>Embryophyta</taxon>
        <taxon>Tracheophyta</taxon>
        <taxon>Spermatophyta</taxon>
        <taxon>Magnoliopsida</taxon>
        <taxon>Liliopsida</taxon>
        <taxon>Asparagales</taxon>
        <taxon>Orchidaceae</taxon>
        <taxon>Apostasioideae</taxon>
        <taxon>Apostasia</taxon>
    </lineage>
</organism>
<accession>A0A2I0B0Q7</accession>
<sequence>MNKLLSNSKLLVESSIHLRSCRFNCANNKVASLQRCQSRQGGGGARENDKVFVLLWEAPWERREALRRINFVGIKEEMREVEPRES</sequence>
<evidence type="ECO:0000313" key="1">
    <source>
        <dbReference type="EMBL" id="PKA61364.1"/>
    </source>
</evidence>